<keyword evidence="2" id="KW-1185">Reference proteome</keyword>
<evidence type="ECO:0000313" key="2">
    <source>
        <dbReference type="Proteomes" id="UP000054776"/>
    </source>
</evidence>
<dbReference type="InParanoid" id="A0A0V1AZ54"/>
<reference evidence="1 2" key="1">
    <citation type="submission" date="2015-01" db="EMBL/GenBank/DDBJ databases">
        <title>Evolution of Trichinella species and genotypes.</title>
        <authorList>
            <person name="Korhonen P.K."/>
            <person name="Edoardo P."/>
            <person name="Giuseppe L.R."/>
            <person name="Gasser R.B."/>
        </authorList>
    </citation>
    <scope>NUCLEOTIDE SEQUENCE [LARGE SCALE GENOMIC DNA]</scope>
    <source>
        <strain evidence="1">ISS3</strain>
    </source>
</reference>
<gene>
    <name evidence="1" type="ORF">T01_10048</name>
</gene>
<organism evidence="1 2">
    <name type="scientific">Trichinella spiralis</name>
    <name type="common">Trichina worm</name>
    <dbReference type="NCBI Taxonomy" id="6334"/>
    <lineage>
        <taxon>Eukaryota</taxon>
        <taxon>Metazoa</taxon>
        <taxon>Ecdysozoa</taxon>
        <taxon>Nematoda</taxon>
        <taxon>Enoplea</taxon>
        <taxon>Dorylaimia</taxon>
        <taxon>Trichinellida</taxon>
        <taxon>Trichinellidae</taxon>
        <taxon>Trichinella</taxon>
    </lineage>
</organism>
<proteinExistence type="predicted"/>
<comment type="caution">
    <text evidence="1">The sequence shown here is derived from an EMBL/GenBank/DDBJ whole genome shotgun (WGS) entry which is preliminary data.</text>
</comment>
<evidence type="ECO:0000313" key="1">
    <source>
        <dbReference type="EMBL" id="KRY30043.1"/>
    </source>
</evidence>
<sequence length="120" mass="13584">MKLASSMQLVVLLSVYETELKIEQTDRMRLNDLTTTTKVLHVCRETQSKCANVLEGRQAYSQCQQLRCKSVCFAGQASDWVSRWSIVGQTKAHWYCQVATECQPNTIADDHPIAMIKLSS</sequence>
<dbReference type="EMBL" id="JYDH01000152">
    <property type="protein sequence ID" value="KRY30043.1"/>
    <property type="molecule type" value="Genomic_DNA"/>
</dbReference>
<protein>
    <submittedName>
        <fullName evidence="1">Uncharacterized protein</fullName>
    </submittedName>
</protein>
<dbReference type="Proteomes" id="UP000054776">
    <property type="component" value="Unassembled WGS sequence"/>
</dbReference>
<name>A0A0V1AZ54_TRISP</name>
<accession>A0A0V1AZ54</accession>
<dbReference type="AlphaFoldDB" id="A0A0V1AZ54"/>
<dbReference type="OrthoDB" id="10271149at2759"/>